<keyword evidence="6" id="KW-0411">Iron-sulfur</keyword>
<evidence type="ECO:0000256" key="6">
    <source>
        <dbReference type="ARBA" id="ARBA00023014"/>
    </source>
</evidence>
<evidence type="ECO:0000256" key="1">
    <source>
        <dbReference type="ARBA" id="ARBA00012244"/>
    </source>
</evidence>
<evidence type="ECO:0000313" key="8">
    <source>
        <dbReference type="EMBL" id="GAG60929.1"/>
    </source>
</evidence>
<reference evidence="8" key="1">
    <citation type="journal article" date="2014" name="Front. Microbiol.">
        <title>High frequency of phylogenetically diverse reductive dehalogenase-homologous genes in deep subseafloor sedimentary metagenomes.</title>
        <authorList>
            <person name="Kawai M."/>
            <person name="Futagami T."/>
            <person name="Toyoda A."/>
            <person name="Takaki Y."/>
            <person name="Nishi S."/>
            <person name="Hori S."/>
            <person name="Arai W."/>
            <person name="Tsubouchi T."/>
            <person name="Morono Y."/>
            <person name="Uchiyama I."/>
            <person name="Ito T."/>
            <person name="Fujiyama A."/>
            <person name="Inagaki F."/>
            <person name="Takami H."/>
        </authorList>
    </citation>
    <scope>NUCLEOTIDE SEQUENCE</scope>
    <source>
        <strain evidence="8">Expedition CK06-06</strain>
    </source>
</reference>
<keyword evidence="4" id="KW-0479">Metal-binding</keyword>
<evidence type="ECO:0000256" key="4">
    <source>
        <dbReference type="ARBA" id="ARBA00022723"/>
    </source>
</evidence>
<evidence type="ECO:0000259" key="7">
    <source>
        <dbReference type="Pfam" id="PF19436"/>
    </source>
</evidence>
<dbReference type="Gene3D" id="3.40.970.20">
    <property type="entry name" value="Carbon monoxide dehydrogenase alpha subunit. Chain D, domain 4"/>
    <property type="match status" value="1"/>
</dbReference>
<dbReference type="EC" id="2.3.1.169" evidence="1"/>
<dbReference type="PANTHER" id="PTHR42281">
    <property type="match status" value="1"/>
</dbReference>
<protein>
    <recommendedName>
        <fullName evidence="1">CO-methylating acetyl-CoA synthase</fullName>
        <ecNumber evidence="1">2.3.1.169</ecNumber>
    </recommendedName>
</protein>
<dbReference type="GO" id="GO:0006084">
    <property type="term" value="P:acetyl-CoA metabolic process"/>
    <property type="evidence" value="ECO:0007669"/>
    <property type="project" value="InterPro"/>
</dbReference>
<organism evidence="8">
    <name type="scientific">marine sediment metagenome</name>
    <dbReference type="NCBI Taxonomy" id="412755"/>
    <lineage>
        <taxon>unclassified sequences</taxon>
        <taxon>metagenomes</taxon>
        <taxon>ecological metagenomes</taxon>
    </lineage>
</organism>
<feature type="domain" description="CO dehydrogenase/acetyl-CoA synthase complex beta subunit C-terminal" evidence="7">
    <location>
        <begin position="91"/>
        <end position="165"/>
    </location>
</feature>
<dbReference type="AlphaFoldDB" id="X0YVY3"/>
<keyword evidence="5" id="KW-0408">Iron</keyword>
<evidence type="ECO:0000256" key="3">
    <source>
        <dbReference type="ARBA" id="ARBA00022679"/>
    </source>
</evidence>
<keyword evidence="2" id="KW-0533">Nickel</keyword>
<feature type="non-terminal residue" evidence="8">
    <location>
        <position position="165"/>
    </location>
</feature>
<evidence type="ECO:0000256" key="2">
    <source>
        <dbReference type="ARBA" id="ARBA00022596"/>
    </source>
</evidence>
<keyword evidence="3" id="KW-0808">Transferase</keyword>
<dbReference type="PANTHER" id="PTHR42281:SF1">
    <property type="entry name" value="ACETYL-COA DECARBONYLASE_SYNTHASE COMPLEX SUBUNIT BETA 1"/>
    <property type="match status" value="1"/>
</dbReference>
<dbReference type="Gene3D" id="3.30.1650.10">
    <property type="entry name" value="Bifunctional carbon monoxide dehydrogenase/acetyl-coa synthase(codh/acs), Chain M, domain 3"/>
    <property type="match status" value="1"/>
</dbReference>
<dbReference type="GO" id="GO:0046872">
    <property type="term" value="F:metal ion binding"/>
    <property type="evidence" value="ECO:0007669"/>
    <property type="project" value="UniProtKB-KW"/>
</dbReference>
<sequence>MQPDFEPILERQIHHFTNYGHGLLHIGQRDISWIRISKDAYNAGFRIEDIGKIIHAKLHSDFGAILDKVQVKLYTDEKQVEELLKVAKPVYKVRDDRIGALTDESVDTFYSCTLCQSFAPNHVCIISPERPGLCGAYNWLDGKASNQINPTGPNQPVKKGELIDE</sequence>
<comment type="caution">
    <text evidence="8">The sequence shown here is derived from an EMBL/GenBank/DDBJ whole genome shotgun (WGS) entry which is preliminary data.</text>
</comment>
<dbReference type="SUPFAM" id="SSF56821">
    <property type="entry name" value="Prismane protein-like"/>
    <property type="match status" value="1"/>
</dbReference>
<dbReference type="GO" id="GO:0051536">
    <property type="term" value="F:iron-sulfur cluster binding"/>
    <property type="evidence" value="ECO:0007669"/>
    <property type="project" value="UniProtKB-KW"/>
</dbReference>
<dbReference type="GO" id="GO:0043884">
    <property type="term" value="F:CO-methylating acetyl-CoA synthase activity"/>
    <property type="evidence" value="ECO:0007669"/>
    <property type="project" value="UniProtKB-EC"/>
</dbReference>
<accession>X0YVY3</accession>
<dbReference type="Pfam" id="PF03598">
    <property type="entry name" value="CdhC"/>
    <property type="match status" value="1"/>
</dbReference>
<dbReference type="InterPro" id="IPR004461">
    <property type="entry name" value="CO_DH/Ac-CoA_synth_bsu"/>
</dbReference>
<dbReference type="Pfam" id="PF19436">
    <property type="entry name" value="ACS_CODH_B_C"/>
    <property type="match status" value="1"/>
</dbReference>
<dbReference type="GO" id="GO:0043885">
    <property type="term" value="F:anaerobic carbon-monoxide dehydrogenase activity"/>
    <property type="evidence" value="ECO:0007669"/>
    <property type="project" value="InterPro"/>
</dbReference>
<gene>
    <name evidence="8" type="ORF">S01H4_10027</name>
</gene>
<dbReference type="EMBL" id="BART01003752">
    <property type="protein sequence ID" value="GAG60929.1"/>
    <property type="molecule type" value="Genomic_DNA"/>
</dbReference>
<dbReference type="InterPro" id="IPR045822">
    <property type="entry name" value="ACS_CODH_B_C"/>
</dbReference>
<name>X0YVY3_9ZZZZ</name>
<dbReference type="InterPro" id="IPR038571">
    <property type="entry name" value="CO_DH/Ac-CoA_synth_bsu_3_sf"/>
</dbReference>
<dbReference type="InterPro" id="IPR011254">
    <property type="entry name" value="Prismane-like_sf"/>
</dbReference>
<evidence type="ECO:0000256" key="5">
    <source>
        <dbReference type="ARBA" id="ARBA00023004"/>
    </source>
</evidence>
<proteinExistence type="predicted"/>